<dbReference type="InterPro" id="IPR046748">
    <property type="entry name" value="HipA_2"/>
</dbReference>
<name>A0ABP6XN39_9ACTN</name>
<dbReference type="Pfam" id="PF20613">
    <property type="entry name" value="HipA_2"/>
    <property type="match status" value="1"/>
</dbReference>
<dbReference type="RefSeq" id="WP_204913178.1">
    <property type="nucleotide sequence ID" value="NZ_BAAAYR010000004.1"/>
</dbReference>
<keyword evidence="3" id="KW-1185">Reference proteome</keyword>
<dbReference type="Proteomes" id="UP001500767">
    <property type="component" value="Unassembled WGS sequence"/>
</dbReference>
<organism evidence="2 3">
    <name type="scientific">Microlunatus spumicola</name>
    <dbReference type="NCBI Taxonomy" id="81499"/>
    <lineage>
        <taxon>Bacteria</taxon>
        <taxon>Bacillati</taxon>
        <taxon>Actinomycetota</taxon>
        <taxon>Actinomycetes</taxon>
        <taxon>Propionibacteriales</taxon>
        <taxon>Propionibacteriaceae</taxon>
        <taxon>Microlunatus</taxon>
    </lineage>
</organism>
<dbReference type="EMBL" id="BAAAYR010000004">
    <property type="protein sequence ID" value="GAA3569318.1"/>
    <property type="molecule type" value="Genomic_DNA"/>
</dbReference>
<sequence>MSTLDDALDATPPPELPHVHATAYLTPLREGGSLPGLVEADDLGTYVVKFTAAGQGPKALVAEIVVGELGRTLGVDIPDLALIDVDAELGRREPDEEVQELVTASAGLNLAVDFLPGSVGYDPSFEVDAQQAARIVWLDAFVANVDRSARNTNLLVWHRTLWAIDHGACLRFHHAWGRPEAFATAAYRYDDHVLAGVGDPRSVHAELAGQVSRGLLADVLALVPDAWLLPDPTRPDPAAPPDASSARHAYADYLLARLAQAERWLP</sequence>
<proteinExistence type="predicted"/>
<feature type="domain" description="HipA-like kinase" evidence="1">
    <location>
        <begin position="28"/>
        <end position="233"/>
    </location>
</feature>
<evidence type="ECO:0000313" key="2">
    <source>
        <dbReference type="EMBL" id="GAA3569318.1"/>
    </source>
</evidence>
<reference evidence="3" key="1">
    <citation type="journal article" date="2019" name="Int. J. Syst. Evol. Microbiol.">
        <title>The Global Catalogue of Microorganisms (GCM) 10K type strain sequencing project: providing services to taxonomists for standard genome sequencing and annotation.</title>
        <authorList>
            <consortium name="The Broad Institute Genomics Platform"/>
            <consortium name="The Broad Institute Genome Sequencing Center for Infectious Disease"/>
            <person name="Wu L."/>
            <person name="Ma J."/>
        </authorList>
    </citation>
    <scope>NUCLEOTIDE SEQUENCE [LARGE SCALE GENOMIC DNA]</scope>
    <source>
        <strain evidence="3">JCM 16540</strain>
    </source>
</reference>
<accession>A0ABP6XN39</accession>
<evidence type="ECO:0000313" key="3">
    <source>
        <dbReference type="Proteomes" id="UP001500767"/>
    </source>
</evidence>
<comment type="caution">
    <text evidence="2">The sequence shown here is derived from an EMBL/GenBank/DDBJ whole genome shotgun (WGS) entry which is preliminary data.</text>
</comment>
<evidence type="ECO:0000259" key="1">
    <source>
        <dbReference type="Pfam" id="PF20613"/>
    </source>
</evidence>
<protein>
    <recommendedName>
        <fullName evidence="1">HipA-like kinase domain-containing protein</fullName>
    </recommendedName>
</protein>
<gene>
    <name evidence="2" type="ORF">GCM10022197_27050</name>
</gene>